<dbReference type="PANTHER" id="PTHR35794">
    <property type="entry name" value="CELL DIVISION PROTEIN DIVIVA"/>
    <property type="match status" value="1"/>
</dbReference>
<evidence type="ECO:0000313" key="3">
    <source>
        <dbReference type="Proteomes" id="UP001403385"/>
    </source>
</evidence>
<protein>
    <submittedName>
        <fullName evidence="2">DivIVA domain-containing protein</fullName>
    </submittedName>
</protein>
<evidence type="ECO:0000313" key="2">
    <source>
        <dbReference type="EMBL" id="MEN7549174.1"/>
    </source>
</evidence>
<reference evidence="2 3" key="1">
    <citation type="submission" date="2024-04" db="EMBL/GenBank/DDBJ databases">
        <title>Novel genus in family Flammeovirgaceae.</title>
        <authorList>
            <person name="Nguyen T.H."/>
            <person name="Vuong T.Q."/>
            <person name="Le H."/>
            <person name="Kim S.-G."/>
        </authorList>
    </citation>
    <scope>NUCLEOTIDE SEQUENCE [LARGE SCALE GENOMIC DNA]</scope>
    <source>
        <strain evidence="2 3">JCM 23209</strain>
    </source>
</reference>
<dbReference type="Pfam" id="PF05103">
    <property type="entry name" value="DivIVA"/>
    <property type="match status" value="1"/>
</dbReference>
<dbReference type="InterPro" id="IPR007793">
    <property type="entry name" value="DivIVA_fam"/>
</dbReference>
<organism evidence="2 3">
    <name type="scientific">Rapidithrix thailandica</name>
    <dbReference type="NCBI Taxonomy" id="413964"/>
    <lineage>
        <taxon>Bacteria</taxon>
        <taxon>Pseudomonadati</taxon>
        <taxon>Bacteroidota</taxon>
        <taxon>Cytophagia</taxon>
        <taxon>Cytophagales</taxon>
        <taxon>Flammeovirgaceae</taxon>
        <taxon>Rapidithrix</taxon>
    </lineage>
</organism>
<keyword evidence="1" id="KW-0175">Coiled coil</keyword>
<comment type="caution">
    <text evidence="2">The sequence shown here is derived from an EMBL/GenBank/DDBJ whole genome shotgun (WGS) entry which is preliminary data.</text>
</comment>
<dbReference type="RefSeq" id="WP_346821943.1">
    <property type="nucleotide sequence ID" value="NZ_JBDKWZ010000007.1"/>
</dbReference>
<dbReference type="Gene3D" id="6.10.250.660">
    <property type="match status" value="1"/>
</dbReference>
<feature type="coiled-coil region" evidence="1">
    <location>
        <begin position="21"/>
        <end position="93"/>
    </location>
</feature>
<evidence type="ECO:0000256" key="1">
    <source>
        <dbReference type="SAM" id="Coils"/>
    </source>
</evidence>
<dbReference type="AlphaFoldDB" id="A0AAW9S880"/>
<sequence>MALDKASTNKTFNKSLFGYNKKQVTEHIDKYQTRIQTLESNNEELHTEVSSLKNEVSELRAMEKSLLFALQEAQEHKKEIIEKAQKQAELEVKRGRMHAEAKIHQAREHARNILQDANLMYKNKLQAMRKDLQILEHNYQVIDHQTDRLIEEMTSIIHETLSRLEKLARLKKVSLLEEKLQKTNKLISQKMPDLENEESIVPENHLPKQAPSGVEEKIHSSYQEKIRTVKDETDQLMLGIDDFDNFFDQFN</sequence>
<gene>
    <name evidence="2" type="ORF">AAG747_14720</name>
</gene>
<name>A0AAW9S880_9BACT</name>
<keyword evidence="3" id="KW-1185">Reference proteome</keyword>
<dbReference type="PANTHER" id="PTHR35794:SF1">
    <property type="entry name" value="CELL CYCLE PROTEIN GPSB"/>
    <property type="match status" value="1"/>
</dbReference>
<accession>A0AAW9S880</accession>
<dbReference type="EMBL" id="JBDKWZ010000007">
    <property type="protein sequence ID" value="MEN7549174.1"/>
    <property type="molecule type" value="Genomic_DNA"/>
</dbReference>
<proteinExistence type="predicted"/>
<dbReference type="Proteomes" id="UP001403385">
    <property type="component" value="Unassembled WGS sequence"/>
</dbReference>